<dbReference type="InterPro" id="IPR001584">
    <property type="entry name" value="Integrase_cat-core"/>
</dbReference>
<dbReference type="Proteomes" id="UP001454036">
    <property type="component" value="Unassembled WGS sequence"/>
</dbReference>
<gene>
    <name evidence="4" type="ORF">LIER_40720</name>
</gene>
<dbReference type="InterPro" id="IPR036397">
    <property type="entry name" value="RNaseH_sf"/>
</dbReference>
<dbReference type="GO" id="GO:0008270">
    <property type="term" value="F:zinc ion binding"/>
    <property type="evidence" value="ECO:0007669"/>
    <property type="project" value="UniProtKB-KW"/>
</dbReference>
<dbReference type="InterPro" id="IPR039537">
    <property type="entry name" value="Retrotran_Ty1/copia-like"/>
</dbReference>
<name>A0AAV3R4B3_LITER</name>
<dbReference type="InterPro" id="IPR012337">
    <property type="entry name" value="RNaseH-like_sf"/>
</dbReference>
<evidence type="ECO:0008006" key="6">
    <source>
        <dbReference type="Google" id="ProtNLM"/>
    </source>
</evidence>
<proteinExistence type="predicted"/>
<dbReference type="Pfam" id="PF25597">
    <property type="entry name" value="SH3_retrovirus"/>
    <property type="match status" value="1"/>
</dbReference>
<dbReference type="PANTHER" id="PTHR42648:SF31">
    <property type="entry name" value="RNA-DIRECTED DNA POLYMERASE"/>
    <property type="match status" value="1"/>
</dbReference>
<sequence length="337" mass="38906">MALKCDHCGRKGHLKTECFRLHGFPKEWVVRNQEFKPMSKSEFRSRNLQSMMTSFFQQEMKKYFQGKRHGGDVVGPSENFAHYNEFAGPVHGINKASVDDIVVWHLSLGHVSQGVMRHCKQFQSINSCDDVYLDVYDVNEVSNTYIVHHSIVMVKNQFSKSVKYIRTDNGAEFGSVDFKQLLSKEGIIHQKSCPYTPQQNGVVERKYPHLLQVERSLMFQSGLPKVFWSASILTATYIINRVSTLVLDRLSPFEILFSMAPSYDNLRVFGSLCYASNILPHKTKFDIRAFLVVFIGYPSNQKGYRVYNFTETNEIISRDMIFHEAISLIRLILYNLL</sequence>
<reference evidence="4 5" key="1">
    <citation type="submission" date="2024-01" db="EMBL/GenBank/DDBJ databases">
        <title>The complete chloroplast genome sequence of Lithospermum erythrorhizon: insights into the phylogenetic relationship among Boraginaceae species and the maternal lineages of purple gromwells.</title>
        <authorList>
            <person name="Okada T."/>
            <person name="Watanabe K."/>
        </authorList>
    </citation>
    <scope>NUCLEOTIDE SEQUENCE [LARGE SCALE GENOMIC DNA]</scope>
</reference>
<dbReference type="EMBL" id="BAABME010023967">
    <property type="protein sequence ID" value="GAA0169212.1"/>
    <property type="molecule type" value="Genomic_DNA"/>
</dbReference>
<dbReference type="AlphaFoldDB" id="A0AAV3R4B3"/>
<keyword evidence="5" id="KW-1185">Reference proteome</keyword>
<dbReference type="PROSITE" id="PS50994">
    <property type="entry name" value="INTEGRASE"/>
    <property type="match status" value="1"/>
</dbReference>
<protein>
    <recommendedName>
        <fullName evidence="6">Retrovirus-related Pol polyprotein from transposon TNT 1-94</fullName>
    </recommendedName>
</protein>
<evidence type="ECO:0000259" key="3">
    <source>
        <dbReference type="PROSITE" id="PS50994"/>
    </source>
</evidence>
<evidence type="ECO:0000313" key="4">
    <source>
        <dbReference type="EMBL" id="GAA0169212.1"/>
    </source>
</evidence>
<dbReference type="Gene3D" id="3.30.420.10">
    <property type="entry name" value="Ribonuclease H-like superfamily/Ribonuclease H"/>
    <property type="match status" value="1"/>
</dbReference>
<dbReference type="InterPro" id="IPR057670">
    <property type="entry name" value="SH3_retrovirus"/>
</dbReference>
<evidence type="ECO:0000256" key="1">
    <source>
        <dbReference type="PROSITE-ProRule" id="PRU00047"/>
    </source>
</evidence>
<keyword evidence="1" id="KW-0479">Metal-binding</keyword>
<feature type="domain" description="Integrase catalytic" evidence="3">
    <location>
        <begin position="85"/>
        <end position="260"/>
    </location>
</feature>
<feature type="domain" description="CCHC-type" evidence="2">
    <location>
        <begin position="4"/>
        <end position="18"/>
    </location>
</feature>
<dbReference type="PROSITE" id="PS50158">
    <property type="entry name" value="ZF_CCHC"/>
    <property type="match status" value="1"/>
</dbReference>
<dbReference type="SUPFAM" id="SSF53098">
    <property type="entry name" value="Ribonuclease H-like"/>
    <property type="match status" value="1"/>
</dbReference>
<accession>A0AAV3R4B3</accession>
<dbReference type="GO" id="GO:0003676">
    <property type="term" value="F:nucleic acid binding"/>
    <property type="evidence" value="ECO:0007669"/>
    <property type="project" value="InterPro"/>
</dbReference>
<evidence type="ECO:0000259" key="2">
    <source>
        <dbReference type="PROSITE" id="PS50158"/>
    </source>
</evidence>
<keyword evidence="1" id="KW-0862">Zinc</keyword>
<comment type="caution">
    <text evidence="4">The sequence shown here is derived from an EMBL/GenBank/DDBJ whole genome shotgun (WGS) entry which is preliminary data.</text>
</comment>
<dbReference type="PANTHER" id="PTHR42648">
    <property type="entry name" value="TRANSPOSASE, PUTATIVE-RELATED"/>
    <property type="match status" value="1"/>
</dbReference>
<dbReference type="GO" id="GO:0015074">
    <property type="term" value="P:DNA integration"/>
    <property type="evidence" value="ECO:0007669"/>
    <property type="project" value="InterPro"/>
</dbReference>
<evidence type="ECO:0000313" key="5">
    <source>
        <dbReference type="Proteomes" id="UP001454036"/>
    </source>
</evidence>
<organism evidence="4 5">
    <name type="scientific">Lithospermum erythrorhizon</name>
    <name type="common">Purple gromwell</name>
    <name type="synonym">Lithospermum officinale var. erythrorhizon</name>
    <dbReference type="NCBI Taxonomy" id="34254"/>
    <lineage>
        <taxon>Eukaryota</taxon>
        <taxon>Viridiplantae</taxon>
        <taxon>Streptophyta</taxon>
        <taxon>Embryophyta</taxon>
        <taxon>Tracheophyta</taxon>
        <taxon>Spermatophyta</taxon>
        <taxon>Magnoliopsida</taxon>
        <taxon>eudicotyledons</taxon>
        <taxon>Gunneridae</taxon>
        <taxon>Pentapetalae</taxon>
        <taxon>asterids</taxon>
        <taxon>lamiids</taxon>
        <taxon>Boraginales</taxon>
        <taxon>Boraginaceae</taxon>
        <taxon>Boraginoideae</taxon>
        <taxon>Lithospermeae</taxon>
        <taxon>Lithospermum</taxon>
    </lineage>
</organism>
<keyword evidence="1" id="KW-0863">Zinc-finger</keyword>
<dbReference type="InterPro" id="IPR001878">
    <property type="entry name" value="Znf_CCHC"/>
</dbReference>